<dbReference type="SUPFAM" id="SSF53098">
    <property type="entry name" value="Ribonuclease H-like"/>
    <property type="match status" value="1"/>
</dbReference>
<accession>A0A6C0UKQ6</accession>
<reference evidence="3 4" key="1">
    <citation type="submission" date="2020-02" db="EMBL/GenBank/DDBJ databases">
        <title>Whole genome sequence of Halogeometricum borinquense strain wsp4.</title>
        <authorList>
            <person name="Verma D.K."/>
            <person name="Gopal K."/>
            <person name="Prasad E.S."/>
        </authorList>
    </citation>
    <scope>NUCLEOTIDE SEQUENCE [LARGE SCALE GENOMIC DNA]</scope>
    <source>
        <strain evidence="4">wsp4</strain>
    </source>
</reference>
<protein>
    <submittedName>
        <fullName evidence="3">Transposase</fullName>
    </submittedName>
</protein>
<evidence type="ECO:0000313" key="4">
    <source>
        <dbReference type="Proteomes" id="UP000465846"/>
    </source>
</evidence>
<dbReference type="InterPro" id="IPR012337">
    <property type="entry name" value="RNaseH-like_sf"/>
</dbReference>
<dbReference type="GO" id="GO:0004803">
    <property type="term" value="F:transposase activity"/>
    <property type="evidence" value="ECO:0007669"/>
    <property type="project" value="InterPro"/>
</dbReference>
<evidence type="ECO:0000256" key="1">
    <source>
        <dbReference type="SAM" id="MobiDB-lite"/>
    </source>
</evidence>
<feature type="domain" description="Transposase IS4-like" evidence="2">
    <location>
        <begin position="373"/>
        <end position="518"/>
    </location>
</feature>
<dbReference type="Pfam" id="PF01609">
    <property type="entry name" value="DDE_Tnp_1"/>
    <property type="match status" value="1"/>
</dbReference>
<dbReference type="Proteomes" id="UP000465846">
    <property type="component" value="Chromosome"/>
</dbReference>
<sequence>MSGDDEDSEEYWEIGESKSFSEVYGKRRSSQHQLSDFTYPEPDRTPEPYTSPVPALIERYIDYLDSRLAAGQDFQKAVSETPLPDHAFEDQIQRVRSRTLDFETAIRVVMFIEATGMSARDFAAKSEYTWFREMIGMENPISHPTPGNAKDRRFDFELRRFLRQFTDKAIRTGHSHGTHWKFIEEHPDREFDGGGETNIDPDAIKERASDRACELVFPNWKCGRSDFEHLCQLLYMGMVDSSADQGPRRFQRNTGRGTAATRFRDIIKRYGEEDVLDAFHDSVSAVVDELRDENEDLFPDNLRLAIDETVSDYYGEPDPNDRMAEVVHGMAPSHDSPYALKYGTVTTTREASLPIVLGLYRMTAASEWGGETTHKHVMVQDLLDQAGMYGSPEFLVADRAFDGYQVLATAMNRNLELLTPLRKNKYQKAHCWHMEIVDIDVDVPSFILETTVEENGWDFDPDVVNELYVPSTRENVRTSVFRTTNPWIAEDTAEEYVTRYSSRWQIESEYQVVRQEFWPDIRTHRYASRLFYFAFGCAMQNAWRLADYWTQTELFGRFDHEDRVLRAGEFVDFATSFTED</sequence>
<organism evidence="3 4">
    <name type="scientific">Halogeometricum borinquense</name>
    <dbReference type="NCBI Taxonomy" id="60847"/>
    <lineage>
        <taxon>Archaea</taxon>
        <taxon>Methanobacteriati</taxon>
        <taxon>Methanobacteriota</taxon>
        <taxon>Stenosarchaea group</taxon>
        <taxon>Halobacteria</taxon>
        <taxon>Halobacteriales</taxon>
        <taxon>Haloferacaceae</taxon>
        <taxon>Halogeometricum</taxon>
    </lineage>
</organism>
<name>A0A6C0UKQ6_9EURY</name>
<proteinExistence type="predicted"/>
<dbReference type="RefSeq" id="WP_163487791.1">
    <property type="nucleotide sequence ID" value="NZ_CP048739.1"/>
</dbReference>
<dbReference type="GeneID" id="44081440"/>
<evidence type="ECO:0000313" key="3">
    <source>
        <dbReference type="EMBL" id="QIB76092.1"/>
    </source>
</evidence>
<feature type="region of interest" description="Disordered" evidence="1">
    <location>
        <begin position="21"/>
        <end position="49"/>
    </location>
</feature>
<gene>
    <name evidence="3" type="ORF">G3I44_18525</name>
</gene>
<dbReference type="GO" id="GO:0006313">
    <property type="term" value="P:DNA transposition"/>
    <property type="evidence" value="ECO:0007669"/>
    <property type="project" value="InterPro"/>
</dbReference>
<dbReference type="EMBL" id="CP048739">
    <property type="protein sequence ID" value="QIB76092.1"/>
    <property type="molecule type" value="Genomic_DNA"/>
</dbReference>
<dbReference type="GO" id="GO:0003677">
    <property type="term" value="F:DNA binding"/>
    <property type="evidence" value="ECO:0007669"/>
    <property type="project" value="InterPro"/>
</dbReference>
<dbReference type="InterPro" id="IPR002559">
    <property type="entry name" value="Transposase_11"/>
</dbReference>
<evidence type="ECO:0000259" key="2">
    <source>
        <dbReference type="Pfam" id="PF01609"/>
    </source>
</evidence>
<dbReference type="AlphaFoldDB" id="A0A6C0UKQ6"/>